<dbReference type="Pfam" id="PF06487">
    <property type="entry name" value="SAP18"/>
    <property type="match status" value="1"/>
</dbReference>
<organism evidence="3 4">
    <name type="scientific">Neocallimastix californiae</name>
    <dbReference type="NCBI Taxonomy" id="1754190"/>
    <lineage>
        <taxon>Eukaryota</taxon>
        <taxon>Fungi</taxon>
        <taxon>Fungi incertae sedis</taxon>
        <taxon>Chytridiomycota</taxon>
        <taxon>Chytridiomycota incertae sedis</taxon>
        <taxon>Neocallimastigomycetes</taxon>
        <taxon>Neocallimastigales</taxon>
        <taxon>Neocallimastigaceae</taxon>
        <taxon>Neocallimastix</taxon>
    </lineage>
</organism>
<name>A0A1Y2DAI4_9FUNG</name>
<feature type="region of interest" description="Disordered" evidence="2">
    <location>
        <begin position="1"/>
        <end position="98"/>
    </location>
</feature>
<feature type="compositionally biased region" description="Polar residues" evidence="2">
    <location>
        <begin position="234"/>
        <end position="246"/>
    </location>
</feature>
<proteinExistence type="inferred from homology"/>
<dbReference type="PANTHER" id="PTHR13082:SF0">
    <property type="entry name" value="HISTONE DEACETYLASE COMPLEX SUBUNIT SAP18"/>
    <property type="match status" value="1"/>
</dbReference>
<dbReference type="AlphaFoldDB" id="A0A1Y2DAI4"/>
<feature type="region of interest" description="Disordered" evidence="2">
    <location>
        <begin position="231"/>
        <end position="305"/>
    </location>
</feature>
<evidence type="ECO:0000256" key="2">
    <source>
        <dbReference type="SAM" id="MobiDB-lite"/>
    </source>
</evidence>
<comment type="similarity">
    <text evidence="1">Belongs to the SAP18 family.</text>
</comment>
<dbReference type="Gene3D" id="3.10.20.550">
    <property type="entry name" value="ASAP complex, SAP18 subunit"/>
    <property type="match status" value="1"/>
</dbReference>
<dbReference type="PANTHER" id="PTHR13082">
    <property type="entry name" value="SAP18"/>
    <property type="match status" value="1"/>
</dbReference>
<dbReference type="InterPro" id="IPR010516">
    <property type="entry name" value="SAP18"/>
</dbReference>
<accession>A0A1Y2DAI4</accession>
<evidence type="ECO:0000256" key="1">
    <source>
        <dbReference type="ARBA" id="ARBA00009143"/>
    </source>
</evidence>
<evidence type="ECO:0000313" key="3">
    <source>
        <dbReference type="EMBL" id="ORY56281.1"/>
    </source>
</evidence>
<evidence type="ECO:0000313" key="4">
    <source>
        <dbReference type="Proteomes" id="UP000193920"/>
    </source>
</evidence>
<dbReference type="Proteomes" id="UP000193920">
    <property type="component" value="Unassembled WGS sequence"/>
</dbReference>
<dbReference type="STRING" id="1754190.A0A1Y2DAI4"/>
<reference evidence="3 4" key="1">
    <citation type="submission" date="2016-08" db="EMBL/GenBank/DDBJ databases">
        <title>A Parts List for Fungal Cellulosomes Revealed by Comparative Genomics.</title>
        <authorList>
            <consortium name="DOE Joint Genome Institute"/>
            <person name="Haitjema C.H."/>
            <person name="Gilmore S.P."/>
            <person name="Henske J.K."/>
            <person name="Solomon K.V."/>
            <person name="De Groot R."/>
            <person name="Kuo A."/>
            <person name="Mondo S.J."/>
            <person name="Salamov A.A."/>
            <person name="Labutti K."/>
            <person name="Zhao Z."/>
            <person name="Chiniquy J."/>
            <person name="Barry K."/>
            <person name="Brewer H.M."/>
            <person name="Purvine S.O."/>
            <person name="Wright A.T."/>
            <person name="Boxma B."/>
            <person name="Van Alen T."/>
            <person name="Hackstein J.H."/>
            <person name="Baker S.E."/>
            <person name="Grigoriev I.V."/>
            <person name="O'Malley M.A."/>
        </authorList>
    </citation>
    <scope>NUCLEOTIDE SEQUENCE [LARGE SCALE GENOMIC DNA]</scope>
    <source>
        <strain evidence="3 4">G1</strain>
    </source>
</reference>
<keyword evidence="4" id="KW-1185">Reference proteome</keyword>
<gene>
    <name evidence="3" type="ORF">LY90DRAFT_455193</name>
</gene>
<sequence length="305" mass="35226">MEVDQTKIKENESKNKEVTETDKTKEKSSKKESEPEKSVKSEKSEKSEKSDKEKKESSGSQDTKKKEKDKTEDKTKDTDKKLEDNKSAKDKSETKDKSSIDREKVCPFLLRVFCKRGSHHRIEDFTINRQPVEDEIQIYTWKDASLRELASLLAEVDPKYAKHGTSISFKSVYLDNIRARYNSKDLGVVNLSKPAKTDDTTLDENKFIIGDFIDVAIQTYADLRRKYSYDRQDSFSSGNNINSRLGSSRELGRFSGGRGNLRSIGASYDRKRKDKIGERHDRFSSRTMRDEGRRGSYRIDRISRN</sequence>
<dbReference type="GO" id="GO:0005634">
    <property type="term" value="C:nucleus"/>
    <property type="evidence" value="ECO:0007669"/>
    <property type="project" value="TreeGrafter"/>
</dbReference>
<feature type="compositionally biased region" description="Basic and acidic residues" evidence="2">
    <location>
        <begin position="268"/>
        <end position="305"/>
    </location>
</feature>
<dbReference type="EMBL" id="MCOG01000074">
    <property type="protein sequence ID" value="ORY56281.1"/>
    <property type="molecule type" value="Genomic_DNA"/>
</dbReference>
<protein>
    <submittedName>
        <fullName evidence="3">SAP18-domain-containing protein</fullName>
    </submittedName>
</protein>
<dbReference type="InterPro" id="IPR042534">
    <property type="entry name" value="SAP18_sf"/>
</dbReference>
<comment type="caution">
    <text evidence="3">The sequence shown here is derived from an EMBL/GenBank/DDBJ whole genome shotgun (WGS) entry which is preliminary data.</text>
</comment>
<dbReference type="OrthoDB" id="440566at2759"/>